<protein>
    <submittedName>
        <fullName evidence="6">Creatininase family protein</fullName>
    </submittedName>
</protein>
<dbReference type="PANTHER" id="PTHR35005:SF1">
    <property type="entry name" value="2-AMINO-5-FORMYLAMINO-6-RIBOSYLAMINOPYRIMIDIN-4(3H)-ONE 5'-MONOPHOSPHATE DEFORMYLASE"/>
    <property type="match status" value="1"/>
</dbReference>
<evidence type="ECO:0000313" key="7">
    <source>
        <dbReference type="Proteomes" id="UP000315364"/>
    </source>
</evidence>
<accession>A0A5B8LXH7</accession>
<dbReference type="RefSeq" id="WP_146292015.1">
    <property type="nucleotide sequence ID" value="NZ_CP042304.1"/>
</dbReference>
<keyword evidence="4" id="KW-0862">Zinc</keyword>
<comment type="cofactor">
    <cofactor evidence="1">
        <name>Zn(2+)</name>
        <dbReference type="ChEBI" id="CHEBI:29105"/>
    </cofactor>
</comment>
<dbReference type="AlphaFoldDB" id="A0A5B8LXH7"/>
<dbReference type="Pfam" id="PF02633">
    <property type="entry name" value="Creatininase"/>
    <property type="match status" value="1"/>
</dbReference>
<proteinExistence type="inferred from homology"/>
<evidence type="ECO:0000256" key="1">
    <source>
        <dbReference type="ARBA" id="ARBA00001947"/>
    </source>
</evidence>
<dbReference type="SUPFAM" id="SSF102215">
    <property type="entry name" value="Creatininase"/>
    <property type="match status" value="1"/>
</dbReference>
<evidence type="ECO:0000256" key="2">
    <source>
        <dbReference type="ARBA" id="ARBA00022723"/>
    </source>
</evidence>
<evidence type="ECO:0000256" key="4">
    <source>
        <dbReference type="ARBA" id="ARBA00022833"/>
    </source>
</evidence>
<dbReference type="EMBL" id="CP042304">
    <property type="protein sequence ID" value="QDZ12726.1"/>
    <property type="molecule type" value="Genomic_DNA"/>
</dbReference>
<evidence type="ECO:0000256" key="5">
    <source>
        <dbReference type="ARBA" id="ARBA00024029"/>
    </source>
</evidence>
<dbReference type="InterPro" id="IPR024087">
    <property type="entry name" value="Creatininase-like_sf"/>
</dbReference>
<dbReference type="OrthoDB" id="9801445at2"/>
<name>A0A5B8LXH7_9HYPH</name>
<gene>
    <name evidence="6" type="ORF">FPZ08_19470</name>
</gene>
<dbReference type="Gene3D" id="3.40.50.10310">
    <property type="entry name" value="Creatininase"/>
    <property type="match status" value="1"/>
</dbReference>
<organism evidence="6 7">
    <name type="scientific">Devosia ginsengisoli</name>
    <dbReference type="NCBI Taxonomy" id="400770"/>
    <lineage>
        <taxon>Bacteria</taxon>
        <taxon>Pseudomonadati</taxon>
        <taxon>Pseudomonadota</taxon>
        <taxon>Alphaproteobacteria</taxon>
        <taxon>Hyphomicrobiales</taxon>
        <taxon>Devosiaceae</taxon>
        <taxon>Devosia</taxon>
    </lineage>
</organism>
<dbReference type="GO" id="GO:0046872">
    <property type="term" value="F:metal ion binding"/>
    <property type="evidence" value="ECO:0007669"/>
    <property type="project" value="UniProtKB-KW"/>
</dbReference>
<dbReference type="InterPro" id="IPR003785">
    <property type="entry name" value="Creatininase/forma_Hydrolase"/>
</dbReference>
<comment type="similarity">
    <text evidence="5">Belongs to the creatininase superfamily.</text>
</comment>
<evidence type="ECO:0000256" key="3">
    <source>
        <dbReference type="ARBA" id="ARBA00022801"/>
    </source>
</evidence>
<dbReference type="GO" id="GO:0009231">
    <property type="term" value="P:riboflavin biosynthetic process"/>
    <property type="evidence" value="ECO:0007669"/>
    <property type="project" value="TreeGrafter"/>
</dbReference>
<keyword evidence="3" id="KW-0378">Hydrolase</keyword>
<reference evidence="6 7" key="1">
    <citation type="submission" date="2019-07" db="EMBL/GenBank/DDBJ databases">
        <title>Full genome sequence of Devosia sp. Gsoil 520.</title>
        <authorList>
            <person name="Im W.-T."/>
        </authorList>
    </citation>
    <scope>NUCLEOTIDE SEQUENCE [LARGE SCALE GENOMIC DNA]</scope>
    <source>
        <strain evidence="6 7">Gsoil 520</strain>
    </source>
</reference>
<dbReference type="Proteomes" id="UP000315364">
    <property type="component" value="Chromosome"/>
</dbReference>
<dbReference type="PANTHER" id="PTHR35005">
    <property type="entry name" value="3-DEHYDRO-SCYLLO-INOSOSE HYDROLASE"/>
    <property type="match status" value="1"/>
</dbReference>
<dbReference type="KEGG" id="dea:FPZ08_19470"/>
<dbReference type="GO" id="GO:0016811">
    <property type="term" value="F:hydrolase activity, acting on carbon-nitrogen (but not peptide) bonds, in linear amides"/>
    <property type="evidence" value="ECO:0007669"/>
    <property type="project" value="TreeGrafter"/>
</dbReference>
<evidence type="ECO:0000313" key="6">
    <source>
        <dbReference type="EMBL" id="QDZ12726.1"/>
    </source>
</evidence>
<keyword evidence="2" id="KW-0479">Metal-binding</keyword>
<sequence>MSLRSCLWSDLTRDEIAEARDQGALVVIPTGAVEQHAGHLPVGTDMMAVGHLALAAARRASVPVLVLPTVQVTFSPHHRSWPGTLTLRLETFNALVADITASVEHAGFRRQLIINGHGGNRAPLGALTTELIAAGRQVGLADYWGIAHDAIAALLHGQRKMVGHACEMETALMLALTSGDAQALIAERAAGLPPLLASPAVRGEAGAVGRGEAWWPPIFGADHAGYEGDPATATLQTGNALIEAISDNLAAFYAEFMALDLRSGSALATAPFPGPGAR</sequence>
<keyword evidence="7" id="KW-1185">Reference proteome</keyword>